<evidence type="ECO:0000259" key="1">
    <source>
        <dbReference type="Pfam" id="PF02627"/>
    </source>
</evidence>
<accession>A0A081C9I9</accession>
<dbReference type="InterPro" id="IPR003779">
    <property type="entry name" value="CMD-like"/>
</dbReference>
<protein>
    <submittedName>
        <fullName evidence="2">Carboxymuconolactone decarboxylase</fullName>
    </submittedName>
</protein>
<dbReference type="eggNOG" id="COG0599">
    <property type="taxonomic scope" value="Bacteria"/>
</dbReference>
<dbReference type="Gene3D" id="1.20.1290.10">
    <property type="entry name" value="AhpD-like"/>
    <property type="match status" value="1"/>
</dbReference>
<name>A0A081C9I9_VECG1</name>
<evidence type="ECO:0000313" key="2">
    <source>
        <dbReference type="EMBL" id="GAK61244.1"/>
    </source>
</evidence>
<evidence type="ECO:0000313" key="3">
    <source>
        <dbReference type="Proteomes" id="UP000030661"/>
    </source>
</evidence>
<dbReference type="SUPFAM" id="SSF69118">
    <property type="entry name" value="AhpD-like"/>
    <property type="match status" value="1"/>
</dbReference>
<sequence length="129" mass="13908">MNTEQHDYTKGVETLVKLVGETQAEAIIARFKHLSPAFEHEAISVVFGRTWSREAINPKTRAICSIGILAALGRHGALRIVFGIALKNGATVEEITEALLQAAIYAGYPAALDALPILAAVLEENDQVK</sequence>
<dbReference type="PANTHER" id="PTHR33570">
    <property type="entry name" value="4-CARBOXYMUCONOLACTONE DECARBOXYLASE FAMILY PROTEIN"/>
    <property type="match status" value="1"/>
</dbReference>
<keyword evidence="3" id="KW-1185">Reference proteome</keyword>
<dbReference type="InterPro" id="IPR052512">
    <property type="entry name" value="4CMD/NDH-1_regulator"/>
</dbReference>
<dbReference type="GO" id="GO:0051920">
    <property type="term" value="F:peroxiredoxin activity"/>
    <property type="evidence" value="ECO:0007669"/>
    <property type="project" value="InterPro"/>
</dbReference>
<feature type="domain" description="Carboxymuconolactone decarboxylase-like" evidence="1">
    <location>
        <begin position="45"/>
        <end position="119"/>
    </location>
</feature>
<proteinExistence type="predicted"/>
<organism evidence="2 3">
    <name type="scientific">Vecturithrix granuli</name>
    <dbReference type="NCBI Taxonomy" id="1499967"/>
    <lineage>
        <taxon>Bacteria</taxon>
        <taxon>Candidatus Moduliflexota</taxon>
        <taxon>Candidatus Vecturitrichia</taxon>
        <taxon>Candidatus Vecturitrichales</taxon>
        <taxon>Candidatus Vecturitrichaceae</taxon>
        <taxon>Candidatus Vecturithrix</taxon>
    </lineage>
</organism>
<dbReference type="Proteomes" id="UP000030661">
    <property type="component" value="Unassembled WGS sequence"/>
</dbReference>
<dbReference type="EMBL" id="DF820477">
    <property type="protein sequence ID" value="GAK61244.1"/>
    <property type="molecule type" value="Genomic_DNA"/>
</dbReference>
<dbReference type="Pfam" id="PF02627">
    <property type="entry name" value="CMD"/>
    <property type="match status" value="1"/>
</dbReference>
<gene>
    <name evidence="2" type="ORF">U27_01143</name>
</gene>
<dbReference type="HOGENOM" id="CLU_070025_3_1_0"/>
<reference evidence="2 3" key="1">
    <citation type="journal article" date="2015" name="PeerJ">
        <title>First genomic representation of candidate bacterial phylum KSB3 points to enhanced environmental sensing as a trigger of wastewater bulking.</title>
        <authorList>
            <person name="Sekiguchi Y."/>
            <person name="Ohashi A."/>
            <person name="Parks D.H."/>
            <person name="Yamauchi T."/>
            <person name="Tyson G.W."/>
            <person name="Hugenholtz P."/>
        </authorList>
    </citation>
    <scope>NUCLEOTIDE SEQUENCE [LARGE SCALE GENOMIC DNA]</scope>
</reference>
<dbReference type="PANTHER" id="PTHR33570:SF2">
    <property type="entry name" value="CARBOXYMUCONOLACTONE DECARBOXYLASE-LIKE DOMAIN-CONTAINING PROTEIN"/>
    <property type="match status" value="1"/>
</dbReference>
<dbReference type="AlphaFoldDB" id="A0A081C9I9"/>
<dbReference type="InterPro" id="IPR029032">
    <property type="entry name" value="AhpD-like"/>
</dbReference>
<dbReference type="STRING" id="1499967.U27_01143"/>